<sequence>MIFAISWKILLLRSSDHSKAICLLIDPS</sequence>
<name>A0A0E9U1U0_ANGAN</name>
<dbReference type="AlphaFoldDB" id="A0A0E9U1U0"/>
<dbReference type="EMBL" id="GBXM01049639">
    <property type="protein sequence ID" value="JAH58938.1"/>
    <property type="molecule type" value="Transcribed_RNA"/>
</dbReference>
<evidence type="ECO:0000313" key="1">
    <source>
        <dbReference type="EMBL" id="JAH58938.1"/>
    </source>
</evidence>
<proteinExistence type="predicted"/>
<accession>A0A0E9U1U0</accession>
<reference evidence="1" key="2">
    <citation type="journal article" date="2015" name="Fish Shellfish Immunol.">
        <title>Early steps in the European eel (Anguilla anguilla)-Vibrio vulnificus interaction in the gills: Role of the RtxA13 toxin.</title>
        <authorList>
            <person name="Callol A."/>
            <person name="Pajuelo D."/>
            <person name="Ebbesson L."/>
            <person name="Teles M."/>
            <person name="MacKenzie S."/>
            <person name="Amaro C."/>
        </authorList>
    </citation>
    <scope>NUCLEOTIDE SEQUENCE</scope>
</reference>
<reference evidence="1" key="1">
    <citation type="submission" date="2014-11" db="EMBL/GenBank/DDBJ databases">
        <authorList>
            <person name="Amaro Gonzalez C."/>
        </authorList>
    </citation>
    <scope>NUCLEOTIDE SEQUENCE</scope>
</reference>
<protein>
    <submittedName>
        <fullName evidence="1">Uncharacterized protein</fullName>
    </submittedName>
</protein>
<organism evidence="1">
    <name type="scientific">Anguilla anguilla</name>
    <name type="common">European freshwater eel</name>
    <name type="synonym">Muraena anguilla</name>
    <dbReference type="NCBI Taxonomy" id="7936"/>
    <lineage>
        <taxon>Eukaryota</taxon>
        <taxon>Metazoa</taxon>
        <taxon>Chordata</taxon>
        <taxon>Craniata</taxon>
        <taxon>Vertebrata</taxon>
        <taxon>Euteleostomi</taxon>
        <taxon>Actinopterygii</taxon>
        <taxon>Neopterygii</taxon>
        <taxon>Teleostei</taxon>
        <taxon>Anguilliformes</taxon>
        <taxon>Anguillidae</taxon>
        <taxon>Anguilla</taxon>
    </lineage>
</organism>